<feature type="transmembrane region" description="Helical" evidence="7">
    <location>
        <begin position="12"/>
        <end position="31"/>
    </location>
</feature>
<dbReference type="InterPro" id="IPR058533">
    <property type="entry name" value="Cation_efflux_TM"/>
</dbReference>
<dbReference type="PANTHER" id="PTHR45820">
    <property type="entry name" value="FI23527P1"/>
    <property type="match status" value="1"/>
</dbReference>
<name>A0A644V1M0_9ZZZZ</name>
<proteinExistence type="inferred from homology"/>
<dbReference type="InterPro" id="IPR002524">
    <property type="entry name" value="Cation_efflux"/>
</dbReference>
<gene>
    <name evidence="9" type="primary">czcD_8</name>
    <name evidence="9" type="ORF">SDC9_31196</name>
</gene>
<dbReference type="NCBIfam" id="TIGR01297">
    <property type="entry name" value="CDF"/>
    <property type="match status" value="1"/>
</dbReference>
<organism evidence="9">
    <name type="scientific">bioreactor metagenome</name>
    <dbReference type="NCBI Taxonomy" id="1076179"/>
    <lineage>
        <taxon>unclassified sequences</taxon>
        <taxon>metagenomes</taxon>
        <taxon>ecological metagenomes</taxon>
    </lineage>
</organism>
<evidence type="ECO:0000256" key="2">
    <source>
        <dbReference type="ARBA" id="ARBA00008873"/>
    </source>
</evidence>
<accession>A0A644V1M0</accession>
<dbReference type="GO" id="GO:0006882">
    <property type="term" value="P:intracellular zinc ion homeostasis"/>
    <property type="evidence" value="ECO:0007669"/>
    <property type="project" value="TreeGrafter"/>
</dbReference>
<keyword evidence="4" id="KW-0862">Zinc</keyword>
<dbReference type="AlphaFoldDB" id="A0A644V1M0"/>
<dbReference type="SUPFAM" id="SSF161111">
    <property type="entry name" value="Cation efflux protein transmembrane domain-like"/>
    <property type="match status" value="1"/>
</dbReference>
<comment type="caution">
    <text evidence="9">The sequence shown here is derived from an EMBL/GenBank/DDBJ whole genome shotgun (WGS) entry which is preliminary data.</text>
</comment>
<dbReference type="Gene3D" id="1.20.1510.10">
    <property type="entry name" value="Cation efflux protein transmembrane domain"/>
    <property type="match status" value="1"/>
</dbReference>
<dbReference type="PANTHER" id="PTHR45820:SF4">
    <property type="entry name" value="ZINC TRANSPORTER 63C, ISOFORM F"/>
    <property type="match status" value="1"/>
</dbReference>
<protein>
    <submittedName>
        <fullName evidence="9">Cadmium, cobalt and zinc/H(+)-K(+) antiporter</fullName>
    </submittedName>
</protein>
<dbReference type="EMBL" id="VSSQ01000202">
    <property type="protein sequence ID" value="MPL85228.1"/>
    <property type="molecule type" value="Genomic_DNA"/>
</dbReference>
<feature type="transmembrane region" description="Helical" evidence="7">
    <location>
        <begin position="169"/>
        <end position="189"/>
    </location>
</feature>
<keyword evidence="3 7" id="KW-0812">Transmembrane</keyword>
<evidence type="ECO:0000256" key="7">
    <source>
        <dbReference type="SAM" id="Phobius"/>
    </source>
</evidence>
<feature type="transmembrane region" description="Helical" evidence="7">
    <location>
        <begin position="78"/>
        <end position="96"/>
    </location>
</feature>
<dbReference type="InterPro" id="IPR027469">
    <property type="entry name" value="Cation_efflux_TMD_sf"/>
</dbReference>
<feature type="domain" description="Cation efflux protein transmembrane" evidence="8">
    <location>
        <begin position="11"/>
        <end position="200"/>
    </location>
</feature>
<keyword evidence="5 7" id="KW-1133">Transmembrane helix</keyword>
<dbReference type="Pfam" id="PF01545">
    <property type="entry name" value="Cation_efflux"/>
    <property type="match status" value="1"/>
</dbReference>
<evidence type="ECO:0000313" key="9">
    <source>
        <dbReference type="EMBL" id="MPL85228.1"/>
    </source>
</evidence>
<reference evidence="9" key="1">
    <citation type="submission" date="2019-08" db="EMBL/GenBank/DDBJ databases">
        <authorList>
            <person name="Kucharzyk K."/>
            <person name="Murdoch R.W."/>
            <person name="Higgins S."/>
            <person name="Loffler F."/>
        </authorList>
    </citation>
    <scope>NUCLEOTIDE SEQUENCE</scope>
</reference>
<feature type="transmembrane region" description="Helical" evidence="7">
    <location>
        <begin position="111"/>
        <end position="130"/>
    </location>
</feature>
<comment type="subcellular location">
    <subcellularLocation>
        <location evidence="1">Membrane</location>
        <topology evidence="1">Multi-pass membrane protein</topology>
    </subcellularLocation>
</comment>
<evidence type="ECO:0000256" key="4">
    <source>
        <dbReference type="ARBA" id="ARBA00022833"/>
    </source>
</evidence>
<comment type="similarity">
    <text evidence="2">Belongs to the cation diffusion facilitator (CDF) transporter (TC 2.A.4) family. SLC30A subfamily.</text>
</comment>
<evidence type="ECO:0000256" key="3">
    <source>
        <dbReference type="ARBA" id="ARBA00022692"/>
    </source>
</evidence>
<feature type="transmembrane region" description="Helical" evidence="7">
    <location>
        <begin position="142"/>
        <end position="163"/>
    </location>
</feature>
<evidence type="ECO:0000259" key="8">
    <source>
        <dbReference type="Pfam" id="PF01545"/>
    </source>
</evidence>
<dbReference type="GO" id="GO:0005385">
    <property type="term" value="F:zinc ion transmembrane transporter activity"/>
    <property type="evidence" value="ECO:0007669"/>
    <property type="project" value="TreeGrafter"/>
</dbReference>
<dbReference type="GO" id="GO:0016020">
    <property type="term" value="C:membrane"/>
    <property type="evidence" value="ECO:0007669"/>
    <property type="project" value="UniProtKB-SubCell"/>
</dbReference>
<keyword evidence="6 7" id="KW-0472">Membrane</keyword>
<evidence type="ECO:0000256" key="1">
    <source>
        <dbReference type="ARBA" id="ARBA00004141"/>
    </source>
</evidence>
<evidence type="ECO:0000256" key="6">
    <source>
        <dbReference type="ARBA" id="ARBA00023136"/>
    </source>
</evidence>
<evidence type="ECO:0000256" key="5">
    <source>
        <dbReference type="ARBA" id="ARBA00022989"/>
    </source>
</evidence>
<sequence>MNNENNSERNIITAFILNLLFAVIELVGGLITNSVAILSDAIHDFGDSLSLGVALYLQKVSKKRGDDKYTYGYRRFSLLGSVFISVILLFGSLYMIKESLIRLFHPQEANADGMMILSVLGIIVNGIAVLKLRKGSTHNERAVTLHMMEDVLGWVAVLIGSIVMKYTEIFYIDPILSILIAIWILFNVYRNLRETLSIMLQHSPVNVNISLIEKQLRGIEGIVDIADLHIWTMDGEKNVSSLHVIIKDNVDQYIIKNEIRGIFEKFLIGHSTIEFDMESNIDKSLGSEECR</sequence>